<proteinExistence type="evidence at protein level"/>
<protein>
    <submittedName>
        <fullName evidence="4 5">Bat2, putative</fullName>
    </submittedName>
</protein>
<keyword evidence="7" id="KW-1267">Proteomics identification</keyword>
<dbReference type="STRING" id="6945.B7P1V5"/>
<dbReference type="Proteomes" id="UP000001555">
    <property type="component" value="Unassembled WGS sequence"/>
</dbReference>
<dbReference type="VEuPathDB" id="VectorBase:ISCP_033289"/>
<evidence type="ECO:0000313" key="5">
    <source>
        <dbReference type="EnsemblMetazoa" id="ISCW000021-PA"/>
    </source>
</evidence>
<dbReference type="PANTHER" id="PTHR14038">
    <property type="entry name" value="BAT2 HLA-B-ASSOCIATED TRANSCRIPT 2"/>
    <property type="match status" value="1"/>
</dbReference>
<keyword evidence="6" id="KW-1185">Reference proteome</keyword>
<sequence>MSTVPGLPSKGEKGKQKYLALDINSIYKGKSLENPKTSAAPKHGLQSLGKVGAGRRMPPPVNLPSLKSENSGNNPNISLVPTGGQGWGSAGKEKGKSPEENRQVSLSFAASCLAPTWSSVTSSQEDGGPERNFLGHQSPFFPQEFPKLAGGDVPTDGTPRPATDAQYGPGPSLRPQSECTSTYLALLPVSICS</sequence>
<dbReference type="EnsemblMetazoa" id="ISCW000021-RA">
    <property type="protein sequence ID" value="ISCW000021-PA"/>
    <property type="gene ID" value="ISCW000021"/>
</dbReference>
<dbReference type="OrthoDB" id="1939715at2759"/>
<accession>B7P1V5</accession>
<name>B7P1V5_IXOSC</name>
<reference evidence="4 6" key="1">
    <citation type="submission" date="2008-03" db="EMBL/GenBank/DDBJ databases">
        <title>Annotation of Ixodes scapularis.</title>
        <authorList>
            <consortium name="Ixodes scapularis Genome Project Consortium"/>
            <person name="Caler E."/>
            <person name="Hannick L.I."/>
            <person name="Bidwell S."/>
            <person name="Joardar V."/>
            <person name="Thiagarajan M."/>
            <person name="Amedeo P."/>
            <person name="Galinsky K.J."/>
            <person name="Schobel S."/>
            <person name="Inman J."/>
            <person name="Hostetler J."/>
            <person name="Miller J."/>
            <person name="Hammond M."/>
            <person name="Megy K."/>
            <person name="Lawson D."/>
            <person name="Kodira C."/>
            <person name="Sutton G."/>
            <person name="Meyer J."/>
            <person name="Hill C.A."/>
            <person name="Birren B."/>
            <person name="Nene V."/>
            <person name="Collins F."/>
            <person name="Alarcon-Chaidez F."/>
            <person name="Wikel S."/>
            <person name="Strausberg R."/>
        </authorList>
    </citation>
    <scope>NUCLEOTIDE SEQUENCE [LARGE SCALE GENOMIC DNA]</scope>
    <source>
        <strain evidence="6">Wikel</strain>
        <strain evidence="4">Wikel colony</strain>
    </source>
</reference>
<feature type="domain" description="BAT2 N-terminal" evidence="3">
    <location>
        <begin position="1"/>
        <end position="97"/>
    </location>
</feature>
<keyword evidence="1" id="KW-0597">Phosphoprotein</keyword>
<feature type="non-terminal residue" evidence="4">
    <location>
        <position position="193"/>
    </location>
</feature>
<evidence type="ECO:0000259" key="3">
    <source>
        <dbReference type="Pfam" id="PF07001"/>
    </source>
</evidence>
<evidence type="ECO:0000256" key="1">
    <source>
        <dbReference type="ARBA" id="ARBA00022553"/>
    </source>
</evidence>
<organism>
    <name type="scientific">Ixodes scapularis</name>
    <name type="common">Black-legged tick</name>
    <name type="synonym">Deer tick</name>
    <dbReference type="NCBI Taxonomy" id="6945"/>
    <lineage>
        <taxon>Eukaryota</taxon>
        <taxon>Metazoa</taxon>
        <taxon>Ecdysozoa</taxon>
        <taxon>Arthropoda</taxon>
        <taxon>Chelicerata</taxon>
        <taxon>Arachnida</taxon>
        <taxon>Acari</taxon>
        <taxon>Parasitiformes</taxon>
        <taxon>Ixodida</taxon>
        <taxon>Ixodoidea</taxon>
        <taxon>Ixodidae</taxon>
        <taxon>Ixodinae</taxon>
        <taxon>Ixodes</taxon>
    </lineage>
</organism>
<feature type="region of interest" description="Disordered" evidence="2">
    <location>
        <begin position="31"/>
        <end position="103"/>
    </location>
</feature>
<dbReference type="InterPro" id="IPR033184">
    <property type="entry name" value="PRRC2"/>
</dbReference>
<gene>
    <name evidence="4" type="ORF">IscW_ISCW000021</name>
</gene>
<dbReference type="PaxDb" id="6945-B7P1V5"/>
<evidence type="ECO:0007829" key="7">
    <source>
        <dbReference type="PeptideAtlas" id="B7P1V5"/>
    </source>
</evidence>
<dbReference type="InterPro" id="IPR009738">
    <property type="entry name" value="BAT2_N"/>
</dbReference>
<evidence type="ECO:0000313" key="6">
    <source>
        <dbReference type="Proteomes" id="UP000001555"/>
    </source>
</evidence>
<feature type="region of interest" description="Disordered" evidence="2">
    <location>
        <begin position="116"/>
        <end position="175"/>
    </location>
</feature>
<dbReference type="EMBL" id="DS618129">
    <property type="protein sequence ID" value="EEC00577.1"/>
    <property type="molecule type" value="Genomic_DNA"/>
</dbReference>
<dbReference type="VEuPathDB" id="VectorBase:ISCI000021"/>
<evidence type="ECO:0000256" key="2">
    <source>
        <dbReference type="SAM" id="MobiDB-lite"/>
    </source>
</evidence>
<feature type="compositionally biased region" description="Polar residues" evidence="2">
    <location>
        <begin position="65"/>
        <end position="79"/>
    </location>
</feature>
<dbReference type="PANTHER" id="PTHR14038:SF0">
    <property type="entry name" value="LP18708P"/>
    <property type="match status" value="1"/>
</dbReference>
<dbReference type="Pfam" id="PF07001">
    <property type="entry name" value="BAT2_N"/>
    <property type="match status" value="1"/>
</dbReference>
<dbReference type="VEuPathDB" id="VectorBase:ISCW000021"/>
<feature type="compositionally biased region" description="Basic and acidic residues" evidence="2">
    <location>
        <begin position="91"/>
        <end position="102"/>
    </location>
</feature>
<dbReference type="EMBL" id="ABJB010809207">
    <property type="status" value="NOT_ANNOTATED_CDS"/>
    <property type="molecule type" value="Genomic_DNA"/>
</dbReference>
<evidence type="ECO:0000313" key="4">
    <source>
        <dbReference type="EMBL" id="EEC00577.1"/>
    </source>
</evidence>
<feature type="compositionally biased region" description="Polar residues" evidence="2">
    <location>
        <begin position="116"/>
        <end position="125"/>
    </location>
</feature>
<dbReference type="HOGENOM" id="CLU_1280275_0_0_1"/>
<reference evidence="5" key="2">
    <citation type="submission" date="2020-05" db="UniProtKB">
        <authorList>
            <consortium name="EnsemblMetazoa"/>
        </authorList>
    </citation>
    <scope>IDENTIFICATION</scope>
    <source>
        <strain evidence="5">wikel</strain>
    </source>
</reference>
<dbReference type="AlphaFoldDB" id="B7P1V5"/>